<dbReference type="AlphaFoldDB" id="A0A4Y6PWM4"/>
<dbReference type="Gene3D" id="1.10.8.60">
    <property type="match status" value="1"/>
</dbReference>
<dbReference type="InterPro" id="IPR025943">
    <property type="entry name" value="Sigma_54_int_dom_ATP-bd_2"/>
</dbReference>
<feature type="domain" description="Sigma-54 factor interaction" evidence="6">
    <location>
        <begin position="149"/>
        <end position="379"/>
    </location>
</feature>
<dbReference type="InterPro" id="IPR011006">
    <property type="entry name" value="CheY-like_superfamily"/>
</dbReference>
<dbReference type="PANTHER" id="PTHR32071">
    <property type="entry name" value="TRANSCRIPTIONAL REGULATORY PROTEIN"/>
    <property type="match status" value="1"/>
</dbReference>
<feature type="domain" description="Response regulatory" evidence="7">
    <location>
        <begin position="6"/>
        <end position="124"/>
    </location>
</feature>
<keyword evidence="4" id="KW-0804">Transcription</keyword>
<dbReference type="FunFam" id="3.40.50.300:FF:000006">
    <property type="entry name" value="DNA-binding transcriptional regulator NtrC"/>
    <property type="match status" value="1"/>
</dbReference>
<evidence type="ECO:0000313" key="9">
    <source>
        <dbReference type="Proteomes" id="UP000315995"/>
    </source>
</evidence>
<evidence type="ECO:0000256" key="3">
    <source>
        <dbReference type="ARBA" id="ARBA00023015"/>
    </source>
</evidence>
<dbReference type="Pfam" id="PF00072">
    <property type="entry name" value="Response_reg"/>
    <property type="match status" value="1"/>
</dbReference>
<keyword evidence="9" id="KW-1185">Reference proteome</keyword>
<dbReference type="Pfam" id="PF02954">
    <property type="entry name" value="HTH_8"/>
    <property type="match status" value="1"/>
</dbReference>
<evidence type="ECO:0000259" key="6">
    <source>
        <dbReference type="PROSITE" id="PS50045"/>
    </source>
</evidence>
<dbReference type="InterPro" id="IPR009057">
    <property type="entry name" value="Homeodomain-like_sf"/>
</dbReference>
<dbReference type="SUPFAM" id="SSF52540">
    <property type="entry name" value="P-loop containing nucleoside triphosphate hydrolases"/>
    <property type="match status" value="1"/>
</dbReference>
<name>A0A4Y6PWM4_PERCE</name>
<evidence type="ECO:0000259" key="7">
    <source>
        <dbReference type="PROSITE" id="PS50110"/>
    </source>
</evidence>
<dbReference type="Pfam" id="PF00158">
    <property type="entry name" value="Sigma54_activat"/>
    <property type="match status" value="1"/>
</dbReference>
<dbReference type="GO" id="GO:0005524">
    <property type="term" value="F:ATP binding"/>
    <property type="evidence" value="ECO:0007669"/>
    <property type="project" value="UniProtKB-KW"/>
</dbReference>
<dbReference type="PROSITE" id="PS00676">
    <property type="entry name" value="SIGMA54_INTERACT_2"/>
    <property type="match status" value="1"/>
</dbReference>
<dbReference type="InterPro" id="IPR003593">
    <property type="entry name" value="AAA+_ATPase"/>
</dbReference>
<dbReference type="InterPro" id="IPR002197">
    <property type="entry name" value="HTH_Fis"/>
</dbReference>
<evidence type="ECO:0000256" key="2">
    <source>
        <dbReference type="ARBA" id="ARBA00022840"/>
    </source>
</evidence>
<keyword evidence="3" id="KW-0805">Transcription regulation</keyword>
<accession>A0A4Y6PWM4</accession>
<accession>A0A5B8YD70</accession>
<dbReference type="PROSITE" id="PS50045">
    <property type="entry name" value="SIGMA54_INTERACT_4"/>
    <property type="match status" value="1"/>
</dbReference>
<dbReference type="SMART" id="SM00382">
    <property type="entry name" value="AAA"/>
    <property type="match status" value="1"/>
</dbReference>
<dbReference type="Gene3D" id="1.10.10.60">
    <property type="entry name" value="Homeodomain-like"/>
    <property type="match status" value="1"/>
</dbReference>
<dbReference type="Proteomes" id="UP000315995">
    <property type="component" value="Chromosome"/>
</dbReference>
<dbReference type="InterPro" id="IPR027417">
    <property type="entry name" value="P-loop_NTPase"/>
</dbReference>
<dbReference type="OrthoDB" id="9762726at2"/>
<reference evidence="8 9" key="1">
    <citation type="submission" date="2019-06" db="EMBL/GenBank/DDBJ databases">
        <title>Persicimonas caeni gen. nov., sp. nov., a predatory bacterium isolated from solar saltern.</title>
        <authorList>
            <person name="Wang S."/>
        </authorList>
    </citation>
    <scope>NUCLEOTIDE SEQUENCE [LARGE SCALE GENOMIC DNA]</scope>
    <source>
        <strain evidence="8 9">YN101</strain>
    </source>
</reference>
<dbReference type="SUPFAM" id="SSF52172">
    <property type="entry name" value="CheY-like"/>
    <property type="match status" value="1"/>
</dbReference>
<evidence type="ECO:0000256" key="1">
    <source>
        <dbReference type="ARBA" id="ARBA00022741"/>
    </source>
</evidence>
<dbReference type="SMART" id="SM00448">
    <property type="entry name" value="REC"/>
    <property type="match status" value="1"/>
</dbReference>
<feature type="modified residue" description="4-aspartylphosphate" evidence="5">
    <location>
        <position position="55"/>
    </location>
</feature>
<dbReference type="CDD" id="cd00009">
    <property type="entry name" value="AAA"/>
    <property type="match status" value="1"/>
</dbReference>
<keyword evidence="1" id="KW-0547">Nucleotide-binding</keyword>
<sequence length="457" mass="49573">MSDNARILLVDDDRAFRRVYGKLLEGEGYEVERADDRPSAREAFSSGDFDVVVLDLMLPPDGSVQKGLDALSEMLSENPRAKIVVVSGAGDTQFAVRAVKEGAFDFLTKPVDPDVLLIVVERAVARTKLQRQVESLQDSLAASSPAGAMIGQSPAFENAVRMAERVARSDLPVLVTGENGTGKELMARTIHEHSPRADGAFVAVNCGALPETLLESTLFGHVQGAFTGAKTDRPGVFAEADGGTLFLDEIGDTPPSLQVKLLRTLESGEIHPVGADRPQTVDVRIISATNRDLDALQASGEFREDFYWRIKGAEIALPPLRRRPTDIPILAAHFLNQAAALSADGRVKTLSDAARSALLEHAWSGNLRELRHEMQRATVLVGERDVLEPEDFSFGHKVAAGAATPDTQATLHEKVEALERREIEAALVRHGGNRTRTAEELGLSRQGLLNKIERYGL</sequence>
<evidence type="ECO:0000256" key="5">
    <source>
        <dbReference type="PROSITE-ProRule" id="PRU00169"/>
    </source>
</evidence>
<dbReference type="SUPFAM" id="SSF46689">
    <property type="entry name" value="Homeodomain-like"/>
    <property type="match status" value="1"/>
</dbReference>
<dbReference type="InterPro" id="IPR002078">
    <property type="entry name" value="Sigma_54_int"/>
</dbReference>
<dbReference type="RefSeq" id="WP_141198889.1">
    <property type="nucleotide sequence ID" value="NZ_CP041186.1"/>
</dbReference>
<gene>
    <name evidence="8" type="ORF">FIV42_17210</name>
</gene>
<dbReference type="InterPro" id="IPR058031">
    <property type="entry name" value="AAA_lid_NorR"/>
</dbReference>
<dbReference type="EMBL" id="CP041186">
    <property type="protein sequence ID" value="QDG52417.1"/>
    <property type="molecule type" value="Genomic_DNA"/>
</dbReference>
<organism evidence="8 9">
    <name type="scientific">Persicimonas caeni</name>
    <dbReference type="NCBI Taxonomy" id="2292766"/>
    <lineage>
        <taxon>Bacteria</taxon>
        <taxon>Deltaproteobacteria</taxon>
        <taxon>Bradymonadales</taxon>
        <taxon>Bradymonadaceae</taxon>
        <taxon>Persicimonas</taxon>
    </lineage>
</organism>
<dbReference type="Gene3D" id="3.40.50.300">
    <property type="entry name" value="P-loop containing nucleotide triphosphate hydrolases"/>
    <property type="match status" value="1"/>
</dbReference>
<proteinExistence type="predicted"/>
<dbReference type="Pfam" id="PF25601">
    <property type="entry name" value="AAA_lid_14"/>
    <property type="match status" value="1"/>
</dbReference>
<dbReference type="InterPro" id="IPR001789">
    <property type="entry name" value="Sig_transdc_resp-reg_receiver"/>
</dbReference>
<dbReference type="PROSITE" id="PS50110">
    <property type="entry name" value="RESPONSE_REGULATORY"/>
    <property type="match status" value="1"/>
</dbReference>
<dbReference type="GO" id="GO:0000160">
    <property type="term" value="P:phosphorelay signal transduction system"/>
    <property type="evidence" value="ECO:0007669"/>
    <property type="project" value="InterPro"/>
</dbReference>
<keyword evidence="2" id="KW-0067">ATP-binding</keyword>
<protein>
    <submittedName>
        <fullName evidence="8">Sigma-54-dependent Fis family transcriptional regulator</fullName>
    </submittedName>
</protein>
<dbReference type="Gene3D" id="3.40.50.2300">
    <property type="match status" value="1"/>
</dbReference>
<dbReference type="PRINTS" id="PR01590">
    <property type="entry name" value="HTHFIS"/>
</dbReference>
<dbReference type="GO" id="GO:0043565">
    <property type="term" value="F:sequence-specific DNA binding"/>
    <property type="evidence" value="ECO:0007669"/>
    <property type="project" value="InterPro"/>
</dbReference>
<evidence type="ECO:0000256" key="4">
    <source>
        <dbReference type="ARBA" id="ARBA00023163"/>
    </source>
</evidence>
<evidence type="ECO:0000313" key="8">
    <source>
        <dbReference type="EMBL" id="QDG52417.1"/>
    </source>
</evidence>
<dbReference type="GO" id="GO:0006355">
    <property type="term" value="P:regulation of DNA-templated transcription"/>
    <property type="evidence" value="ECO:0007669"/>
    <property type="project" value="InterPro"/>
</dbReference>
<keyword evidence="5" id="KW-0597">Phosphoprotein</keyword>